<organism evidence="1">
    <name type="scientific">Rhipicephalus microplus</name>
    <name type="common">Cattle tick</name>
    <name type="synonym">Boophilus microplus</name>
    <dbReference type="NCBI Taxonomy" id="6941"/>
    <lineage>
        <taxon>Eukaryota</taxon>
        <taxon>Metazoa</taxon>
        <taxon>Ecdysozoa</taxon>
        <taxon>Arthropoda</taxon>
        <taxon>Chelicerata</taxon>
        <taxon>Arachnida</taxon>
        <taxon>Acari</taxon>
        <taxon>Parasitiformes</taxon>
        <taxon>Ixodida</taxon>
        <taxon>Ixodoidea</taxon>
        <taxon>Ixodidae</taxon>
        <taxon>Rhipicephalinae</taxon>
        <taxon>Rhipicephalus</taxon>
        <taxon>Boophilus</taxon>
    </lineage>
</organism>
<reference evidence="1" key="1">
    <citation type="submission" date="2020-03" db="EMBL/GenBank/DDBJ databases">
        <title>A transcriptome and proteome of the tick Rhipicephalus microplus shaped by the genetic composition of its hosts and developmental stage.</title>
        <authorList>
            <person name="Garcia G.R."/>
            <person name="Ribeiro J.M.C."/>
            <person name="Maruyama S.R."/>
            <person name="Gardinasse L.G."/>
            <person name="Nelson K."/>
            <person name="Ferreira B.R."/>
            <person name="Andrade T.G."/>
            <person name="Santos I.K.F.M."/>
        </authorList>
    </citation>
    <scope>NUCLEOTIDE SEQUENCE</scope>
    <source>
        <strain evidence="1">NSGR</strain>
        <tissue evidence="1">Salivary glands</tissue>
    </source>
</reference>
<dbReference type="EMBL" id="GIKN01007205">
    <property type="protein sequence ID" value="NIE49478.1"/>
    <property type="molecule type" value="Transcribed_RNA"/>
</dbReference>
<accession>A0A6G5AFW0</accession>
<protein>
    <submittedName>
        <fullName evidence="1">Uncharacterized protein</fullName>
    </submittedName>
</protein>
<evidence type="ECO:0000313" key="1">
    <source>
        <dbReference type="EMBL" id="NIE49478.1"/>
    </source>
</evidence>
<proteinExistence type="predicted"/>
<sequence>MVTFPLHAPHNVGLQEMWDLPNFFICMYTLSFGHAQDHATGPAGLQRIQRETRQTVFSAQVQRFGNKSCKGNPLHSTGFYSQHVARLTGVKATLPAKQQESVKSINFLIICIPSL</sequence>
<name>A0A6G5AFW0_RHIMP</name>
<dbReference type="AlphaFoldDB" id="A0A6G5AFW0"/>